<organism evidence="2 3">
    <name type="scientific">Asparagus officinalis</name>
    <name type="common">Garden asparagus</name>
    <dbReference type="NCBI Taxonomy" id="4686"/>
    <lineage>
        <taxon>Eukaryota</taxon>
        <taxon>Viridiplantae</taxon>
        <taxon>Streptophyta</taxon>
        <taxon>Embryophyta</taxon>
        <taxon>Tracheophyta</taxon>
        <taxon>Spermatophyta</taxon>
        <taxon>Magnoliopsida</taxon>
        <taxon>Liliopsida</taxon>
        <taxon>Asparagales</taxon>
        <taxon>Asparagaceae</taxon>
        <taxon>Asparagoideae</taxon>
        <taxon>Asparagus</taxon>
    </lineage>
</organism>
<protein>
    <submittedName>
        <fullName evidence="2">Uncharacterized protein</fullName>
    </submittedName>
</protein>
<dbReference type="AlphaFoldDB" id="A0A5P1E7K8"/>
<dbReference type="Proteomes" id="UP000243459">
    <property type="component" value="Chromosome 9"/>
</dbReference>
<gene>
    <name evidence="2" type="ORF">A4U43_C09F12960</name>
</gene>
<feature type="region of interest" description="Disordered" evidence="1">
    <location>
        <begin position="1"/>
        <end position="52"/>
    </location>
</feature>
<accession>A0A5P1E7K8</accession>
<sequence length="147" mass="15685">MVSGRSTSTASQACVARGGGRPRVEVGGRSEVGLSVEGGRGGGEGPMGPGAQLRRQGEVVGIVDRGEVMEAVACWGGQLGYRASVLRTAGKRMVTGGGRGVDSQMRELERRLGLSCESKLRRALGRSCERRFGRAHKLEVWQRCRWG</sequence>
<feature type="compositionally biased region" description="Polar residues" evidence="1">
    <location>
        <begin position="1"/>
        <end position="12"/>
    </location>
</feature>
<evidence type="ECO:0000313" key="3">
    <source>
        <dbReference type="Proteomes" id="UP000243459"/>
    </source>
</evidence>
<name>A0A5P1E7K8_ASPOF</name>
<dbReference type="Gramene" id="ONK58449">
    <property type="protein sequence ID" value="ONK58449"/>
    <property type="gene ID" value="A4U43_C09F12960"/>
</dbReference>
<evidence type="ECO:0000313" key="2">
    <source>
        <dbReference type="EMBL" id="ONK58449.1"/>
    </source>
</evidence>
<evidence type="ECO:0000256" key="1">
    <source>
        <dbReference type="SAM" id="MobiDB-lite"/>
    </source>
</evidence>
<reference evidence="3" key="1">
    <citation type="journal article" date="2017" name="Nat. Commun.">
        <title>The asparagus genome sheds light on the origin and evolution of a young Y chromosome.</title>
        <authorList>
            <person name="Harkess A."/>
            <person name="Zhou J."/>
            <person name="Xu C."/>
            <person name="Bowers J.E."/>
            <person name="Van der Hulst R."/>
            <person name="Ayyampalayam S."/>
            <person name="Mercati F."/>
            <person name="Riccardi P."/>
            <person name="McKain M.R."/>
            <person name="Kakrana A."/>
            <person name="Tang H."/>
            <person name="Ray J."/>
            <person name="Groenendijk J."/>
            <person name="Arikit S."/>
            <person name="Mathioni S.M."/>
            <person name="Nakano M."/>
            <person name="Shan H."/>
            <person name="Telgmann-Rauber A."/>
            <person name="Kanno A."/>
            <person name="Yue Z."/>
            <person name="Chen H."/>
            <person name="Li W."/>
            <person name="Chen Y."/>
            <person name="Xu X."/>
            <person name="Zhang Y."/>
            <person name="Luo S."/>
            <person name="Chen H."/>
            <person name="Gao J."/>
            <person name="Mao Z."/>
            <person name="Pires J.C."/>
            <person name="Luo M."/>
            <person name="Kudrna D."/>
            <person name="Wing R.A."/>
            <person name="Meyers B.C."/>
            <person name="Yi K."/>
            <person name="Kong H."/>
            <person name="Lavrijsen P."/>
            <person name="Sunseri F."/>
            <person name="Falavigna A."/>
            <person name="Ye Y."/>
            <person name="Leebens-Mack J.H."/>
            <person name="Chen G."/>
        </authorList>
    </citation>
    <scope>NUCLEOTIDE SEQUENCE [LARGE SCALE GENOMIC DNA]</scope>
    <source>
        <strain evidence="3">cv. DH0086</strain>
    </source>
</reference>
<proteinExistence type="predicted"/>
<keyword evidence="3" id="KW-1185">Reference proteome</keyword>
<feature type="compositionally biased region" description="Gly residues" evidence="1">
    <location>
        <begin position="36"/>
        <end position="48"/>
    </location>
</feature>
<dbReference type="EMBL" id="CM007389">
    <property type="protein sequence ID" value="ONK58449.1"/>
    <property type="molecule type" value="Genomic_DNA"/>
</dbReference>